<evidence type="ECO:0000313" key="1">
    <source>
        <dbReference type="EMBL" id="SFP05202.1"/>
    </source>
</evidence>
<dbReference type="AlphaFoldDB" id="A0A1I5M6J2"/>
<dbReference type="OrthoDB" id="5373200at2"/>
<protein>
    <recommendedName>
        <fullName evidence="3">General secretion pathway protein K</fullName>
    </recommendedName>
</protein>
<reference evidence="1 2" key="1">
    <citation type="submission" date="2016-10" db="EMBL/GenBank/DDBJ databases">
        <authorList>
            <person name="de Groot N.N."/>
        </authorList>
    </citation>
    <scope>NUCLEOTIDE SEQUENCE [LARGE SCALE GENOMIC DNA]</scope>
    <source>
        <strain evidence="1 2">EP1-55-1</strain>
    </source>
</reference>
<organism evidence="1 2">
    <name type="scientific">Hydrogenimonas thermophila</name>
    <dbReference type="NCBI Taxonomy" id="223786"/>
    <lineage>
        <taxon>Bacteria</taxon>
        <taxon>Pseudomonadati</taxon>
        <taxon>Campylobacterota</taxon>
        <taxon>Epsilonproteobacteria</taxon>
        <taxon>Campylobacterales</taxon>
        <taxon>Hydrogenimonadaceae</taxon>
        <taxon>Hydrogenimonas</taxon>
    </lineage>
</organism>
<gene>
    <name evidence="1" type="ORF">SAMN05216234_10535</name>
</gene>
<evidence type="ECO:0000313" key="2">
    <source>
        <dbReference type="Proteomes" id="UP000199227"/>
    </source>
</evidence>
<name>A0A1I5M6J2_9BACT</name>
<dbReference type="RefSeq" id="WP_092910975.1">
    <property type="nucleotide sequence ID" value="NZ_FOXB01000005.1"/>
</dbReference>
<proteinExistence type="predicted"/>
<accession>A0A1I5M6J2</accession>
<dbReference type="EMBL" id="FOXB01000005">
    <property type="protein sequence ID" value="SFP05202.1"/>
    <property type="molecule type" value="Genomic_DNA"/>
</dbReference>
<sequence>MLLKKSDRPAVVLLITLFFIVALGITVTAIMTQSEYFLRKVNATNFYTESNLIFNDLKSILKSESKDINDSLGLYMLTSLPLILNDEKSGIHIEMNCKSGAYGFNPNCLGKNIDSAEFHKCYDIVFALFNSLKIADPEKLISTIADSIDSDELERYIETEIVIEDPWFKQGPIESMDRFKKIVRFYALKSEDYRALNIPWERYFSFRNKEIDFNYIDPTLVAAISPEIDSGSLANLKAKGDIFPVEKFEDAGISGNAKNDLTKAGVKTYVPLLQCSIELTHNDNWSRTEFYYDIKKTSIKYSKTIF</sequence>
<dbReference type="Proteomes" id="UP000199227">
    <property type="component" value="Unassembled WGS sequence"/>
</dbReference>
<dbReference type="STRING" id="223786.SAMN05216234_10535"/>
<evidence type="ECO:0008006" key="3">
    <source>
        <dbReference type="Google" id="ProtNLM"/>
    </source>
</evidence>
<keyword evidence="2" id="KW-1185">Reference proteome</keyword>